<dbReference type="InterPro" id="IPR025857">
    <property type="entry name" value="MacB_PCD"/>
</dbReference>
<feature type="transmembrane region" description="Helical" evidence="6">
    <location>
        <begin position="669"/>
        <end position="689"/>
    </location>
</feature>
<keyword evidence="9" id="KW-1185">Reference proteome</keyword>
<feature type="transmembrane region" description="Helical" evidence="6">
    <location>
        <begin position="376"/>
        <end position="402"/>
    </location>
</feature>
<dbReference type="RefSeq" id="WP_346759189.1">
    <property type="nucleotide sequence ID" value="NZ_JAUJEB010000004.1"/>
</dbReference>
<feature type="transmembrane region" description="Helical" evidence="6">
    <location>
        <begin position="725"/>
        <end position="745"/>
    </location>
</feature>
<dbReference type="InterPro" id="IPR003838">
    <property type="entry name" value="ABC3_permease_C"/>
</dbReference>
<dbReference type="InterPro" id="IPR000014">
    <property type="entry name" value="PAS"/>
</dbReference>
<feature type="domain" description="PAS" evidence="7">
    <location>
        <begin position="552"/>
        <end position="575"/>
    </location>
</feature>
<keyword evidence="3 6" id="KW-0812">Transmembrane</keyword>
<dbReference type="PANTHER" id="PTHR30572:SF18">
    <property type="entry name" value="ABC-TYPE MACROLIDE FAMILY EXPORT SYSTEM PERMEASE COMPONENT 2"/>
    <property type="match status" value="1"/>
</dbReference>
<sequence>MIKNYFIAAYRNLLRKKLYSLINLTGLTLGITCCLLIFLYVQNEYNYDRFHADGDRVFRVIRKSNDDKGAYKIGITSAPFAPALANDFENIIVNTTRILATEGLITSEGVSFMEEKISLADPTFFDVFSFPLVSGDPKTALNGDKSVVISQKMAKKYFGNQNPIDKIIVLDQEFELKVTGVLDQFPGNSHLQFDFLVSMAIVENKSWFSDWWSNNLYTYVKLKDPGDRHLIDSRLGEFMEKYFGDHFENTGTRMDLLLEPLSEIYFNNQTQYDEVAHGDKSRTTVFILIAIFILAIACINFLNLATATAASRAKEVGIRKTSGAGRKDLIVQFLIESFIFSFVATILAFFLAEIGFSLFNQFIGKEIIIVFNKLTYLLLAFTFVFTISILSGLYPALVLSSFQPSQIMRQNLFTTNKGGTLRKFLVVFQFSVSLILMLATIVVIVQLDYVRNKELGFNKDNIVLLPFMEGAQYEKREQIKKQLLSLTSVKHITFISGEPGGFHDNHSFALPGEERKNIKMRTVFTDHDFQHVFDIPLVKGRTFSEEFRTDAGEAIIINEEAVKYLGWQQEEVLGKYIQNNFTDTIPRKVIGVIKNYHFASLKRKIDPLVITIGSNLAKMAVKIDGKNTMPAIKEIEKIWSSFAIGYPVVYHFMDEQFDNLYRAEKKQKALFTIFTGIAILIACMGLFGLTTYSVERRIKEIGIRKILGARVATIFILLSKDLLKLVVIACLIALPAAWWFVERWLDNFAYRINIEFWMILLAILTAVIIAFLTVCYHGLKASYTNPVNALRTE</sequence>
<keyword evidence="5 6" id="KW-0472">Membrane</keyword>
<evidence type="ECO:0000313" key="8">
    <source>
        <dbReference type="EMBL" id="MDN5213849.1"/>
    </source>
</evidence>
<keyword evidence="2" id="KW-1003">Cell membrane</keyword>
<evidence type="ECO:0000259" key="7">
    <source>
        <dbReference type="PROSITE" id="PS50112"/>
    </source>
</evidence>
<feature type="transmembrane region" description="Helical" evidence="6">
    <location>
        <begin position="757"/>
        <end position="779"/>
    </location>
</feature>
<organism evidence="8 9">
    <name type="scientific">Agaribacillus aureus</name>
    <dbReference type="NCBI Taxonomy" id="3051825"/>
    <lineage>
        <taxon>Bacteria</taxon>
        <taxon>Pseudomonadati</taxon>
        <taxon>Bacteroidota</taxon>
        <taxon>Cytophagia</taxon>
        <taxon>Cytophagales</taxon>
        <taxon>Splendidivirgaceae</taxon>
        <taxon>Agaribacillus</taxon>
    </lineage>
</organism>
<protein>
    <submittedName>
        <fullName evidence="8">ABC transporter permease</fullName>
    </submittedName>
</protein>
<dbReference type="Pfam" id="PF12704">
    <property type="entry name" value="MacB_PCD"/>
    <property type="match status" value="2"/>
</dbReference>
<evidence type="ECO:0000256" key="2">
    <source>
        <dbReference type="ARBA" id="ARBA00022475"/>
    </source>
</evidence>
<reference evidence="8" key="1">
    <citation type="submission" date="2023-06" db="EMBL/GenBank/DDBJ databases">
        <title>Genomic of Agaribacillus aureum.</title>
        <authorList>
            <person name="Wang G."/>
        </authorList>
    </citation>
    <scope>NUCLEOTIDE SEQUENCE</scope>
    <source>
        <strain evidence="8">BMA12</strain>
    </source>
</reference>
<dbReference type="Pfam" id="PF02687">
    <property type="entry name" value="FtsX"/>
    <property type="match status" value="2"/>
</dbReference>
<evidence type="ECO:0000256" key="3">
    <source>
        <dbReference type="ARBA" id="ARBA00022692"/>
    </source>
</evidence>
<evidence type="ECO:0000256" key="5">
    <source>
        <dbReference type="ARBA" id="ARBA00023136"/>
    </source>
</evidence>
<accession>A0ABT8L7W3</accession>
<feature type="transmembrane region" description="Helical" evidence="6">
    <location>
        <begin position="285"/>
        <end position="308"/>
    </location>
</feature>
<feature type="transmembrane region" description="Helical" evidence="6">
    <location>
        <begin position="21"/>
        <end position="41"/>
    </location>
</feature>
<dbReference type="InterPro" id="IPR050250">
    <property type="entry name" value="Macrolide_Exporter_MacB"/>
</dbReference>
<feature type="transmembrane region" description="Helical" evidence="6">
    <location>
        <begin position="423"/>
        <end position="445"/>
    </location>
</feature>
<comment type="subcellular location">
    <subcellularLocation>
        <location evidence="1">Cell membrane</location>
        <topology evidence="1">Multi-pass membrane protein</topology>
    </subcellularLocation>
</comment>
<keyword evidence="4 6" id="KW-1133">Transmembrane helix</keyword>
<feature type="transmembrane region" description="Helical" evidence="6">
    <location>
        <begin position="329"/>
        <end position="356"/>
    </location>
</feature>
<evidence type="ECO:0000256" key="1">
    <source>
        <dbReference type="ARBA" id="ARBA00004651"/>
    </source>
</evidence>
<comment type="caution">
    <text evidence="8">The sequence shown here is derived from an EMBL/GenBank/DDBJ whole genome shotgun (WGS) entry which is preliminary data.</text>
</comment>
<dbReference type="PROSITE" id="PS50112">
    <property type="entry name" value="PAS"/>
    <property type="match status" value="1"/>
</dbReference>
<evidence type="ECO:0000256" key="4">
    <source>
        <dbReference type="ARBA" id="ARBA00022989"/>
    </source>
</evidence>
<evidence type="ECO:0000256" key="6">
    <source>
        <dbReference type="SAM" id="Phobius"/>
    </source>
</evidence>
<name>A0ABT8L7W3_9BACT</name>
<dbReference type="PANTHER" id="PTHR30572">
    <property type="entry name" value="MEMBRANE COMPONENT OF TRANSPORTER-RELATED"/>
    <property type="match status" value="1"/>
</dbReference>
<gene>
    <name evidence="8" type="ORF">QQ020_17375</name>
</gene>
<dbReference type="EMBL" id="JAUJEB010000004">
    <property type="protein sequence ID" value="MDN5213849.1"/>
    <property type="molecule type" value="Genomic_DNA"/>
</dbReference>
<dbReference type="Proteomes" id="UP001172083">
    <property type="component" value="Unassembled WGS sequence"/>
</dbReference>
<evidence type="ECO:0000313" key="9">
    <source>
        <dbReference type="Proteomes" id="UP001172083"/>
    </source>
</evidence>
<proteinExistence type="predicted"/>